<feature type="transmembrane region" description="Helical" evidence="13">
    <location>
        <begin position="57"/>
        <end position="75"/>
    </location>
</feature>
<accession>A0A0A1TJM4</accession>
<evidence type="ECO:0000313" key="15">
    <source>
        <dbReference type="EMBL" id="CEJ90738.1"/>
    </source>
</evidence>
<evidence type="ECO:0000259" key="14">
    <source>
        <dbReference type="PROSITE" id="PS51384"/>
    </source>
</evidence>
<dbReference type="CDD" id="cd06186">
    <property type="entry name" value="NOX_Duox_like_FAD_NADP"/>
    <property type="match status" value="1"/>
</dbReference>
<dbReference type="InterPro" id="IPR013112">
    <property type="entry name" value="FAD-bd_8"/>
</dbReference>
<dbReference type="SUPFAM" id="SSF52343">
    <property type="entry name" value="Ferredoxin reductase-like, C-terminal NADP-linked domain"/>
    <property type="match status" value="1"/>
</dbReference>
<feature type="transmembrane region" description="Helical" evidence="13">
    <location>
        <begin position="228"/>
        <end position="251"/>
    </location>
</feature>
<keyword evidence="9" id="KW-0560">Oxidoreductase</keyword>
<evidence type="ECO:0000256" key="5">
    <source>
        <dbReference type="ARBA" id="ARBA00022475"/>
    </source>
</evidence>
<feature type="transmembrane region" description="Helical" evidence="13">
    <location>
        <begin position="158"/>
        <end position="176"/>
    </location>
</feature>
<dbReference type="PANTHER" id="PTHR32361">
    <property type="entry name" value="FERRIC/CUPRIC REDUCTASE TRANSMEMBRANE COMPONENT"/>
    <property type="match status" value="1"/>
</dbReference>
<dbReference type="SUPFAM" id="SSF63380">
    <property type="entry name" value="Riboflavin synthase domain-like"/>
    <property type="match status" value="1"/>
</dbReference>
<keyword evidence="7" id="KW-0249">Electron transport</keyword>
<dbReference type="InterPro" id="IPR017938">
    <property type="entry name" value="Riboflavin_synthase-like_b-brl"/>
</dbReference>
<dbReference type="Pfam" id="PF08022">
    <property type="entry name" value="FAD_binding_8"/>
    <property type="match status" value="1"/>
</dbReference>
<feature type="transmembrane region" description="Helical" evidence="13">
    <location>
        <begin position="263"/>
        <end position="282"/>
    </location>
</feature>
<comment type="subcellular location">
    <subcellularLocation>
        <location evidence="1">Cell membrane</location>
        <topology evidence="1">Multi-pass membrane protein</topology>
    </subcellularLocation>
</comment>
<dbReference type="OrthoDB" id="17725at2759"/>
<comment type="catalytic activity">
    <reaction evidence="12">
        <text>2 a Fe(II)-siderophore + NADP(+) + H(+) = 2 a Fe(III)-siderophore + NADPH</text>
        <dbReference type="Rhea" id="RHEA:28795"/>
        <dbReference type="Rhea" id="RHEA-COMP:11342"/>
        <dbReference type="Rhea" id="RHEA-COMP:11344"/>
        <dbReference type="ChEBI" id="CHEBI:15378"/>
        <dbReference type="ChEBI" id="CHEBI:29033"/>
        <dbReference type="ChEBI" id="CHEBI:29034"/>
        <dbReference type="ChEBI" id="CHEBI:57783"/>
        <dbReference type="ChEBI" id="CHEBI:58349"/>
        <dbReference type="EC" id="1.16.1.9"/>
    </reaction>
</comment>
<dbReference type="Pfam" id="PF01794">
    <property type="entry name" value="Ferric_reduct"/>
    <property type="match status" value="1"/>
</dbReference>
<dbReference type="Proteomes" id="UP000039046">
    <property type="component" value="Unassembled WGS sequence"/>
</dbReference>
<evidence type="ECO:0000256" key="12">
    <source>
        <dbReference type="ARBA" id="ARBA00048483"/>
    </source>
</evidence>
<dbReference type="STRING" id="1531966.A0A0A1TJM4"/>
<proteinExistence type="inferred from homology"/>
<dbReference type="GO" id="GO:0052851">
    <property type="term" value="F:ferric-chelate reductase (NADPH) activity"/>
    <property type="evidence" value="ECO:0007669"/>
    <property type="project" value="UniProtKB-EC"/>
</dbReference>
<name>A0A0A1TJM4_9HYPO</name>
<dbReference type="AlphaFoldDB" id="A0A0A1TJM4"/>
<dbReference type="SFLD" id="SFLDG01168">
    <property type="entry name" value="Ferric_reductase_subgroup_(FRE"/>
    <property type="match status" value="1"/>
</dbReference>
<dbReference type="Gene3D" id="3.40.50.80">
    <property type="entry name" value="Nucleotide-binding domain of ferredoxin-NADP reductase (FNR) module"/>
    <property type="match status" value="1"/>
</dbReference>
<dbReference type="InterPro" id="IPR017927">
    <property type="entry name" value="FAD-bd_FR_type"/>
</dbReference>
<evidence type="ECO:0000256" key="11">
    <source>
        <dbReference type="ARBA" id="ARBA00023136"/>
    </source>
</evidence>
<keyword evidence="10" id="KW-0406">Ion transport</keyword>
<keyword evidence="16" id="KW-1185">Reference proteome</keyword>
<evidence type="ECO:0000256" key="3">
    <source>
        <dbReference type="ARBA" id="ARBA00012668"/>
    </source>
</evidence>
<protein>
    <recommendedName>
        <fullName evidence="3">ferric-chelate reductase (NADPH)</fullName>
        <ecNumber evidence="3">1.16.1.9</ecNumber>
    </recommendedName>
</protein>
<dbReference type="GO" id="GO:0006879">
    <property type="term" value="P:intracellular iron ion homeostasis"/>
    <property type="evidence" value="ECO:0007669"/>
    <property type="project" value="TreeGrafter"/>
</dbReference>
<evidence type="ECO:0000256" key="1">
    <source>
        <dbReference type="ARBA" id="ARBA00004651"/>
    </source>
</evidence>
<evidence type="ECO:0000313" key="16">
    <source>
        <dbReference type="Proteomes" id="UP000039046"/>
    </source>
</evidence>
<evidence type="ECO:0000256" key="10">
    <source>
        <dbReference type="ARBA" id="ARBA00023065"/>
    </source>
</evidence>
<feature type="domain" description="FAD-binding FR-type" evidence="14">
    <location>
        <begin position="307"/>
        <end position="413"/>
    </location>
</feature>
<evidence type="ECO:0000256" key="13">
    <source>
        <dbReference type="SAM" id="Phobius"/>
    </source>
</evidence>
<dbReference type="GO" id="GO:0015677">
    <property type="term" value="P:copper ion import"/>
    <property type="evidence" value="ECO:0007669"/>
    <property type="project" value="TreeGrafter"/>
</dbReference>
<keyword evidence="6 13" id="KW-0812">Transmembrane</keyword>
<dbReference type="Pfam" id="PF08030">
    <property type="entry name" value="NAD_binding_6"/>
    <property type="match status" value="1"/>
</dbReference>
<dbReference type="InterPro" id="IPR051410">
    <property type="entry name" value="Ferric/Cupric_Reductase"/>
</dbReference>
<comment type="similarity">
    <text evidence="2">Belongs to the ferric reductase (FRE) family.</text>
</comment>
<dbReference type="EMBL" id="CDHN01000003">
    <property type="protein sequence ID" value="CEJ90738.1"/>
    <property type="molecule type" value="Genomic_DNA"/>
</dbReference>
<gene>
    <name evidence="15" type="ORF">VHEMI06499</name>
</gene>
<evidence type="ECO:0000256" key="9">
    <source>
        <dbReference type="ARBA" id="ARBA00023002"/>
    </source>
</evidence>
<dbReference type="GO" id="GO:0006826">
    <property type="term" value="P:iron ion transport"/>
    <property type="evidence" value="ECO:0007669"/>
    <property type="project" value="TreeGrafter"/>
</dbReference>
<evidence type="ECO:0000256" key="6">
    <source>
        <dbReference type="ARBA" id="ARBA00022692"/>
    </source>
</evidence>
<feature type="transmembrane region" description="Helical" evidence="13">
    <location>
        <begin position="288"/>
        <end position="309"/>
    </location>
</feature>
<dbReference type="InterPro" id="IPR039261">
    <property type="entry name" value="FNR_nucleotide-bd"/>
</dbReference>
<keyword evidence="5" id="KW-1003">Cell membrane</keyword>
<dbReference type="HOGENOM" id="CLU_010365_7_2_1"/>
<evidence type="ECO:0000256" key="2">
    <source>
        <dbReference type="ARBA" id="ARBA00006278"/>
    </source>
</evidence>
<feature type="transmembrane region" description="Helical" evidence="13">
    <location>
        <begin position="188"/>
        <end position="208"/>
    </location>
</feature>
<keyword evidence="11 13" id="KW-0472">Membrane</keyword>
<keyword evidence="4" id="KW-0813">Transport</keyword>
<sequence>MAKDPNAPWFLPLIHYPLSLSGPRTPPKCAQKPDQCKFMRSYWINWYQADYVYGHPTVYFLATAIAIFTIFHIVSRFTPQSIKVKPVWRRTISLCRFVAYKSFQVPGTRLVTPPLGAIFLVATGLIYFFSMVLAPGGYYYPFGGPNTNLPPLSARTSWMMLACLPFVIILGVKASPVKFVTGISHEKLNAWHGWIGWVIFVLSMVHAFPSIVFRARNGQLFATFTKDGVYLTGIISICSLAILTILSTRWVRARFYEAFKASHMFFVIVFLVFVTCHATFALTAWNFLIASMVIYTCCLLYAVFRTLFYHGITRTARIRLETPHTLRISIPSNSKWRPGQHMYLRFLTSLGLNALSSHPFSICTLPAPDNGEMVFFVRPRGGITKRLATLASKSPDRTLPVLLDGPYGGFSPRWSEGFDRTIIIAGGSGAGFTLGVIQDWLRIAVGSARQLAVVIATRDTEMREWYMVELHRILQEQGISSLVDASTISVSIHETSDASSINTVTSPSAPELVSDVEKKLVVEDPTSPSSENTSSISSSGITYSTTRPDLYTLVSEYAAVAQATVGVVVCGPTTMIHDVSDATADIQRKIMAGDPKTASELWMHSEPFSY</sequence>
<evidence type="ECO:0000256" key="7">
    <source>
        <dbReference type="ARBA" id="ARBA00022982"/>
    </source>
</evidence>
<keyword evidence="8 13" id="KW-1133">Transmembrane helix</keyword>
<feature type="transmembrane region" description="Helical" evidence="13">
    <location>
        <begin position="117"/>
        <end position="138"/>
    </location>
</feature>
<dbReference type="GO" id="GO:0005886">
    <property type="term" value="C:plasma membrane"/>
    <property type="evidence" value="ECO:0007669"/>
    <property type="project" value="UniProtKB-SubCell"/>
</dbReference>
<evidence type="ECO:0000256" key="4">
    <source>
        <dbReference type="ARBA" id="ARBA00022448"/>
    </source>
</evidence>
<dbReference type="EC" id="1.16.1.9" evidence="3"/>
<dbReference type="SFLD" id="SFLDS00052">
    <property type="entry name" value="Ferric_Reductase_Domain"/>
    <property type="match status" value="1"/>
</dbReference>
<organism evidence="15 16">
    <name type="scientific">[Torrubiella] hemipterigena</name>
    <dbReference type="NCBI Taxonomy" id="1531966"/>
    <lineage>
        <taxon>Eukaryota</taxon>
        <taxon>Fungi</taxon>
        <taxon>Dikarya</taxon>
        <taxon>Ascomycota</taxon>
        <taxon>Pezizomycotina</taxon>
        <taxon>Sordariomycetes</taxon>
        <taxon>Hypocreomycetidae</taxon>
        <taxon>Hypocreales</taxon>
        <taxon>Clavicipitaceae</taxon>
        <taxon>Clavicipitaceae incertae sedis</taxon>
        <taxon>'Torrubiella' clade</taxon>
    </lineage>
</organism>
<evidence type="ECO:0000256" key="8">
    <source>
        <dbReference type="ARBA" id="ARBA00022989"/>
    </source>
</evidence>
<dbReference type="InterPro" id="IPR013130">
    <property type="entry name" value="Fe3_Rdtase_TM_dom"/>
</dbReference>
<dbReference type="InterPro" id="IPR013121">
    <property type="entry name" value="Fe_red_NAD-bd_6"/>
</dbReference>
<reference evidence="15 16" key="1">
    <citation type="journal article" date="2015" name="Genome Announc.">
        <title>Draft Genome Sequence and Gene Annotation of the Entomopathogenic Fungus Verticillium hemipterigenum.</title>
        <authorList>
            <person name="Horn F."/>
            <person name="Habel A."/>
            <person name="Scharf D.H."/>
            <person name="Dworschak J."/>
            <person name="Brakhage A.A."/>
            <person name="Guthke R."/>
            <person name="Hertweck C."/>
            <person name="Linde J."/>
        </authorList>
    </citation>
    <scope>NUCLEOTIDE SEQUENCE [LARGE SCALE GENOMIC DNA]</scope>
</reference>
<dbReference type="PROSITE" id="PS51384">
    <property type="entry name" value="FAD_FR"/>
    <property type="match status" value="1"/>
</dbReference>